<gene>
    <name evidence="2" type="ORF">FHT02_004050</name>
</gene>
<reference evidence="2 3" key="1">
    <citation type="submission" date="2020-08" db="EMBL/GenBank/DDBJ databases">
        <title>Genomic Encyclopedia of Type Strains, Phase IV (KMG-IV): sequencing the most valuable type-strain genomes for metagenomic binning, comparative biology and taxonomic classification.</title>
        <authorList>
            <person name="Goeker M."/>
        </authorList>
    </citation>
    <scope>NUCLEOTIDE SEQUENCE [LARGE SCALE GENOMIC DNA]</scope>
    <source>
        <strain evidence="2 3">DSM 26736</strain>
    </source>
</reference>
<dbReference type="EMBL" id="JACIJF010000026">
    <property type="protein sequence ID" value="MBB5712789.1"/>
    <property type="molecule type" value="Genomic_DNA"/>
</dbReference>
<organism evidence="2 3">
    <name type="scientific">Sphingomonas xinjiangensis</name>
    <dbReference type="NCBI Taxonomy" id="643568"/>
    <lineage>
        <taxon>Bacteria</taxon>
        <taxon>Pseudomonadati</taxon>
        <taxon>Pseudomonadota</taxon>
        <taxon>Alphaproteobacteria</taxon>
        <taxon>Sphingomonadales</taxon>
        <taxon>Sphingomonadaceae</taxon>
        <taxon>Sphingomonas</taxon>
    </lineage>
</organism>
<evidence type="ECO:0000256" key="1">
    <source>
        <dbReference type="SAM" id="Phobius"/>
    </source>
</evidence>
<dbReference type="AlphaFoldDB" id="A0A840YSW3"/>
<keyword evidence="3" id="KW-1185">Reference proteome</keyword>
<dbReference type="Proteomes" id="UP000527143">
    <property type="component" value="Unassembled WGS sequence"/>
</dbReference>
<keyword evidence="1" id="KW-1133">Transmembrane helix</keyword>
<keyword evidence="1" id="KW-0812">Transmembrane</keyword>
<feature type="transmembrane region" description="Helical" evidence="1">
    <location>
        <begin position="56"/>
        <end position="75"/>
    </location>
</feature>
<name>A0A840YSW3_9SPHN</name>
<evidence type="ECO:0000313" key="2">
    <source>
        <dbReference type="EMBL" id="MBB5712789.1"/>
    </source>
</evidence>
<proteinExistence type="predicted"/>
<comment type="caution">
    <text evidence="2">The sequence shown here is derived from an EMBL/GenBank/DDBJ whole genome shotgun (WGS) entry which is preliminary data.</text>
</comment>
<feature type="transmembrane region" description="Helical" evidence="1">
    <location>
        <begin position="25"/>
        <end position="44"/>
    </location>
</feature>
<protein>
    <submittedName>
        <fullName evidence="2">Uncharacterized protein</fullName>
    </submittedName>
</protein>
<keyword evidence="1" id="KW-0472">Membrane</keyword>
<evidence type="ECO:0000313" key="3">
    <source>
        <dbReference type="Proteomes" id="UP000527143"/>
    </source>
</evidence>
<sequence length="84" mass="8899">MEFAMLATSLLGYVAGVGLRRLTSALVLAGIVGFGMAIAYHVWLNADPSRGDALEGLGYFAAVAYPLTGCTLGRLKSRPKRKPE</sequence>
<accession>A0A840YSW3</accession>